<reference evidence="2" key="1">
    <citation type="submission" date="2021-02" db="EMBL/GenBank/DDBJ databases">
        <authorList>
            <person name="Nowell W R."/>
        </authorList>
    </citation>
    <scope>NUCLEOTIDE SEQUENCE</scope>
</reference>
<feature type="non-terminal residue" evidence="2">
    <location>
        <position position="49"/>
    </location>
</feature>
<proteinExistence type="predicted"/>
<accession>A0A822ENQ5</accession>
<name>A0A822ENQ5_9BILA</name>
<dbReference type="Proteomes" id="UP000663848">
    <property type="component" value="Unassembled WGS sequence"/>
</dbReference>
<dbReference type="EMBL" id="CAJOBR010071863">
    <property type="protein sequence ID" value="CAF5102167.1"/>
    <property type="molecule type" value="Genomic_DNA"/>
</dbReference>
<dbReference type="EMBL" id="CAJOBR010069537">
    <property type="protein sequence ID" value="CAF5095346.1"/>
    <property type="molecule type" value="Genomic_DNA"/>
</dbReference>
<gene>
    <name evidence="1" type="ORF">QYT958_LOCUS44555</name>
    <name evidence="2" type="ORF">QYT958_LOCUS44905</name>
</gene>
<dbReference type="AlphaFoldDB" id="A0A822ENQ5"/>
<evidence type="ECO:0000313" key="1">
    <source>
        <dbReference type="EMBL" id="CAF5095346.1"/>
    </source>
</evidence>
<protein>
    <submittedName>
        <fullName evidence="2">Uncharacterized protein</fullName>
    </submittedName>
</protein>
<comment type="caution">
    <text evidence="2">The sequence shown here is derived from an EMBL/GenBank/DDBJ whole genome shotgun (WGS) entry which is preliminary data.</text>
</comment>
<evidence type="ECO:0000313" key="3">
    <source>
        <dbReference type="Proteomes" id="UP000663848"/>
    </source>
</evidence>
<evidence type="ECO:0000313" key="2">
    <source>
        <dbReference type="EMBL" id="CAF5102167.1"/>
    </source>
</evidence>
<organism evidence="2 3">
    <name type="scientific">Rotaria socialis</name>
    <dbReference type="NCBI Taxonomy" id="392032"/>
    <lineage>
        <taxon>Eukaryota</taxon>
        <taxon>Metazoa</taxon>
        <taxon>Spiralia</taxon>
        <taxon>Gnathifera</taxon>
        <taxon>Rotifera</taxon>
        <taxon>Eurotatoria</taxon>
        <taxon>Bdelloidea</taxon>
        <taxon>Philodinida</taxon>
        <taxon>Philodinidae</taxon>
        <taxon>Rotaria</taxon>
    </lineage>
</organism>
<sequence>LFKEGTLTGTQMALLKSKYMELQNALTLSRQAEARLRQEEHTYLAQIEK</sequence>
<feature type="non-terminal residue" evidence="2">
    <location>
        <position position="1"/>
    </location>
</feature>